<dbReference type="Proteomes" id="UP000608923">
    <property type="component" value="Unassembled WGS sequence"/>
</dbReference>
<dbReference type="Gene3D" id="1.10.10.10">
    <property type="entry name" value="Winged helix-like DNA-binding domain superfamily/Winged helix DNA-binding domain"/>
    <property type="match status" value="1"/>
</dbReference>
<dbReference type="SUPFAM" id="SSF53850">
    <property type="entry name" value="Periplasmic binding protein-like II"/>
    <property type="match status" value="1"/>
</dbReference>
<dbReference type="Gene3D" id="3.40.190.10">
    <property type="entry name" value="Periplasmic binding protein-like II"/>
    <property type="match status" value="2"/>
</dbReference>
<keyword evidence="4" id="KW-0804">Transcription</keyword>
<dbReference type="InterPro" id="IPR000847">
    <property type="entry name" value="LysR_HTH_N"/>
</dbReference>
<comment type="caution">
    <text evidence="6">The sequence shown here is derived from an EMBL/GenBank/DDBJ whole genome shotgun (WGS) entry which is preliminary data.</text>
</comment>
<dbReference type="PANTHER" id="PTHR30126:SF98">
    <property type="entry name" value="HTH-TYPE TRANSCRIPTIONAL ACTIVATOR BAUR"/>
    <property type="match status" value="1"/>
</dbReference>
<comment type="similarity">
    <text evidence="1">Belongs to the LysR transcriptional regulatory family.</text>
</comment>
<dbReference type="InterPro" id="IPR036390">
    <property type="entry name" value="WH_DNA-bd_sf"/>
</dbReference>
<evidence type="ECO:0000259" key="5">
    <source>
        <dbReference type="PROSITE" id="PS50931"/>
    </source>
</evidence>
<gene>
    <name evidence="6" type="primary">bauR</name>
    <name evidence="6" type="ORF">GCM10010096_09290</name>
</gene>
<reference evidence="7" key="1">
    <citation type="journal article" date="2019" name="Int. J. Syst. Evol. Microbiol.">
        <title>The Global Catalogue of Microorganisms (GCM) 10K type strain sequencing project: providing services to taxonomists for standard genome sequencing and annotation.</title>
        <authorList>
            <consortium name="The Broad Institute Genomics Platform"/>
            <consortium name="The Broad Institute Genome Sequencing Center for Infectious Disease"/>
            <person name="Wu L."/>
            <person name="Ma J."/>
        </authorList>
    </citation>
    <scope>NUCLEOTIDE SEQUENCE [LARGE SCALE GENOMIC DNA]</scope>
    <source>
        <strain evidence="7">KCTC 42083</strain>
    </source>
</reference>
<dbReference type="PANTHER" id="PTHR30126">
    <property type="entry name" value="HTH-TYPE TRANSCRIPTIONAL REGULATOR"/>
    <property type="match status" value="1"/>
</dbReference>
<dbReference type="Pfam" id="PF03466">
    <property type="entry name" value="LysR_substrate"/>
    <property type="match status" value="1"/>
</dbReference>
<protein>
    <submittedName>
        <fullName evidence="6">HTH-type transcriptional activator BauR</fullName>
    </submittedName>
</protein>
<dbReference type="AlphaFoldDB" id="A0A8H9LZN6"/>
<dbReference type="EMBL" id="BMZN01000001">
    <property type="protein sequence ID" value="GHC40822.1"/>
    <property type="molecule type" value="Genomic_DNA"/>
</dbReference>
<organism evidence="6 7">
    <name type="scientific">Alcaligenes pakistanensis</name>
    <dbReference type="NCBI Taxonomy" id="1482717"/>
    <lineage>
        <taxon>Bacteria</taxon>
        <taxon>Pseudomonadati</taxon>
        <taxon>Pseudomonadota</taxon>
        <taxon>Betaproteobacteria</taxon>
        <taxon>Burkholderiales</taxon>
        <taxon>Alcaligenaceae</taxon>
        <taxon>Alcaligenes</taxon>
    </lineage>
</organism>
<evidence type="ECO:0000256" key="4">
    <source>
        <dbReference type="ARBA" id="ARBA00023163"/>
    </source>
</evidence>
<dbReference type="Pfam" id="PF00126">
    <property type="entry name" value="HTH_1"/>
    <property type="match status" value="1"/>
</dbReference>
<dbReference type="InterPro" id="IPR036388">
    <property type="entry name" value="WH-like_DNA-bd_sf"/>
</dbReference>
<keyword evidence="2" id="KW-0805">Transcription regulation</keyword>
<dbReference type="InterPro" id="IPR005119">
    <property type="entry name" value="LysR_subst-bd"/>
</dbReference>
<dbReference type="CDD" id="cd05466">
    <property type="entry name" value="PBP2_LTTR_substrate"/>
    <property type="match status" value="1"/>
</dbReference>
<evidence type="ECO:0000256" key="1">
    <source>
        <dbReference type="ARBA" id="ARBA00009437"/>
    </source>
</evidence>
<sequence>MLSKIRFYSTSLIVLLTYMHLKGLLQVSDFDLRLLRVFRTVVQVGSFSAAEGVLGITRSAISLHMSDLEKRLGGIRLCQRGRAGFALTEEGRQVLRASETLMAAVENFRSEVNQLHSSLRGDLNIGLMNSLISQPHMHITSALRTLRQNSDAVRVHISMSTPGEIERGLLEGRLHMGVLPETNALSGLEYRTLYAEPYFLYCSWEHPLFRVAQQGAVSSADLRAAAAIAPAYRMSSEAISQHQDLNCVATASDREGIAFLILTGEYIGFLPEHVAARWVEKGQMRALEPQQRQFTIPLSLAMRKDRRAHAIVDYFLSALDAVAQS</sequence>
<evidence type="ECO:0000256" key="3">
    <source>
        <dbReference type="ARBA" id="ARBA00023125"/>
    </source>
</evidence>
<keyword evidence="7" id="KW-1185">Reference proteome</keyword>
<dbReference type="GO" id="GO:0000976">
    <property type="term" value="F:transcription cis-regulatory region binding"/>
    <property type="evidence" value="ECO:0007669"/>
    <property type="project" value="TreeGrafter"/>
</dbReference>
<proteinExistence type="inferred from homology"/>
<evidence type="ECO:0000313" key="6">
    <source>
        <dbReference type="EMBL" id="GHC40822.1"/>
    </source>
</evidence>
<dbReference type="SUPFAM" id="SSF46785">
    <property type="entry name" value="Winged helix' DNA-binding domain"/>
    <property type="match status" value="1"/>
</dbReference>
<evidence type="ECO:0000256" key="2">
    <source>
        <dbReference type="ARBA" id="ARBA00023015"/>
    </source>
</evidence>
<keyword evidence="3" id="KW-0238">DNA-binding</keyword>
<evidence type="ECO:0000313" key="7">
    <source>
        <dbReference type="Proteomes" id="UP000608923"/>
    </source>
</evidence>
<accession>A0A8H9LZN6</accession>
<feature type="domain" description="HTH lysR-type" evidence="5">
    <location>
        <begin position="30"/>
        <end position="88"/>
    </location>
</feature>
<name>A0A8H9LZN6_9BURK</name>
<dbReference type="GO" id="GO:0003700">
    <property type="term" value="F:DNA-binding transcription factor activity"/>
    <property type="evidence" value="ECO:0007669"/>
    <property type="project" value="InterPro"/>
</dbReference>
<dbReference type="PROSITE" id="PS50931">
    <property type="entry name" value="HTH_LYSR"/>
    <property type="match status" value="1"/>
</dbReference>